<dbReference type="Proteomes" id="UP001143349">
    <property type="component" value="Unassembled WGS sequence"/>
</dbReference>
<keyword evidence="3" id="KW-1185">Reference proteome</keyword>
<evidence type="ECO:0000313" key="2">
    <source>
        <dbReference type="EMBL" id="GLK65957.1"/>
    </source>
</evidence>
<evidence type="ECO:0000256" key="1">
    <source>
        <dbReference type="SAM" id="SignalP"/>
    </source>
</evidence>
<proteinExistence type="predicted"/>
<feature type="signal peptide" evidence="1">
    <location>
        <begin position="1"/>
        <end position="22"/>
    </location>
</feature>
<evidence type="ECO:0000313" key="3">
    <source>
        <dbReference type="Proteomes" id="UP001143349"/>
    </source>
</evidence>
<dbReference type="Pfam" id="PF01963">
    <property type="entry name" value="TraB_PrgY_gumN"/>
    <property type="match status" value="1"/>
</dbReference>
<dbReference type="InterPro" id="IPR047111">
    <property type="entry name" value="YbaP-like"/>
</dbReference>
<dbReference type="EMBL" id="BSFH01000097">
    <property type="protein sequence ID" value="GLK65957.1"/>
    <property type="molecule type" value="Genomic_DNA"/>
</dbReference>
<organism evidence="2 3">
    <name type="scientific">Paracoccus kondratievae</name>
    <dbReference type="NCBI Taxonomy" id="135740"/>
    <lineage>
        <taxon>Bacteria</taxon>
        <taxon>Pseudomonadati</taxon>
        <taxon>Pseudomonadota</taxon>
        <taxon>Alphaproteobacteria</taxon>
        <taxon>Rhodobacterales</taxon>
        <taxon>Paracoccaceae</taxon>
        <taxon>Paracoccus</taxon>
    </lineage>
</organism>
<reference evidence="2" key="2">
    <citation type="submission" date="2023-01" db="EMBL/GenBank/DDBJ databases">
        <authorList>
            <person name="Sun Q."/>
            <person name="Evtushenko L."/>
        </authorList>
    </citation>
    <scope>NUCLEOTIDE SEQUENCE</scope>
    <source>
        <strain evidence="2">VKM B-2222</strain>
    </source>
</reference>
<name>A0AAD3RVL7_9RHOB</name>
<gene>
    <name evidence="2" type="ORF">GCM10017635_34340</name>
</gene>
<comment type="caution">
    <text evidence="2">The sequence shown here is derived from an EMBL/GenBank/DDBJ whole genome shotgun (WGS) entry which is preliminary data.</text>
</comment>
<sequence length="347" mass="38110">MRLKPTLTALFVAATLALPAAAQECVGQNLFDQLPPERMAEMQAAVEGVPYAHGLFWRAEKGDQRITLIGTYHFPDPRHDLILRHFTPEIGAAAKLLVEAGPEEEALLTKALSSDVALLVNAEGPTLPERLSEDEWQALSSTLEKRGVPPVIASRMQPWYVAVMLGVSPCMQRMMQDGDGLDGLDRLLIRKAEAADVPVQALEPWNALFTVFEGMTPREEEDMIRAGMPAAEHADDYTVTMTETYFAENGWLILEFSRFNAYYNSGLSRAEVDAQTEMAQDRMLNQRNARWIEPLEKAAAAAAEQGKGVVAGFGALHLPGEKGVLRLLESRGWKISPIRVEGIGDGG</sequence>
<dbReference type="PANTHER" id="PTHR40590">
    <property type="entry name" value="CYTOPLASMIC PROTEIN-RELATED"/>
    <property type="match status" value="1"/>
</dbReference>
<dbReference type="PANTHER" id="PTHR40590:SF1">
    <property type="entry name" value="CYTOPLASMIC PROTEIN"/>
    <property type="match status" value="1"/>
</dbReference>
<dbReference type="AlphaFoldDB" id="A0AAD3RVL7"/>
<accession>A0AAD3RVL7</accession>
<dbReference type="CDD" id="cd14789">
    <property type="entry name" value="Tiki"/>
    <property type="match status" value="1"/>
</dbReference>
<dbReference type="RefSeq" id="WP_271180285.1">
    <property type="nucleotide sequence ID" value="NZ_BSFH01000097.1"/>
</dbReference>
<keyword evidence="1" id="KW-0732">Signal</keyword>
<feature type="chain" id="PRO_5042091635" evidence="1">
    <location>
        <begin position="23"/>
        <end position="347"/>
    </location>
</feature>
<dbReference type="InterPro" id="IPR002816">
    <property type="entry name" value="TraB/PrgY/GumN_fam"/>
</dbReference>
<reference evidence="2" key="1">
    <citation type="journal article" date="2014" name="Int. J. Syst. Evol. Microbiol.">
        <title>Complete genome sequence of Corynebacterium casei LMG S-19264T (=DSM 44701T), isolated from a smear-ripened cheese.</title>
        <authorList>
            <consortium name="US DOE Joint Genome Institute (JGI-PGF)"/>
            <person name="Walter F."/>
            <person name="Albersmeier A."/>
            <person name="Kalinowski J."/>
            <person name="Ruckert C."/>
        </authorList>
    </citation>
    <scope>NUCLEOTIDE SEQUENCE</scope>
    <source>
        <strain evidence="2">VKM B-2222</strain>
    </source>
</reference>
<protein>
    <submittedName>
        <fullName evidence="2">TraB/GumN family protein</fullName>
    </submittedName>
</protein>